<feature type="transmembrane region" description="Helical" evidence="5">
    <location>
        <begin position="218"/>
        <end position="239"/>
    </location>
</feature>
<evidence type="ECO:0000256" key="2">
    <source>
        <dbReference type="ARBA" id="ARBA00022692"/>
    </source>
</evidence>
<feature type="transmembrane region" description="Helical" evidence="5">
    <location>
        <begin position="28"/>
        <end position="50"/>
    </location>
</feature>
<feature type="transmembrane region" description="Helical" evidence="5">
    <location>
        <begin position="155"/>
        <end position="177"/>
    </location>
</feature>
<dbReference type="EMBL" id="CP007790">
    <property type="protein sequence ID" value="AJK69325.1"/>
    <property type="molecule type" value="Genomic_DNA"/>
</dbReference>
<sequence length="240" mass="23618">MTFSAALAGHANEPHGAGHGSKLNWLRAGVLGANDGIVSVAALLLGVIAAGAGEGAVLAAGVASLIAGAVSMALGEYVSVSAQRDSERMLVAKERTELAEDPAAELAELAGILAGYGISDATAAQAATEIHQKDALPAHLQLELGIEAEELTSPVAAAVSSAVAFTLGAALPLIAVLLVPAEWAPVTVTVVTLIALLLTGFISAALAGTSRLRASLRLVVGGAAGLALTYFAGALFGAAG</sequence>
<dbReference type="OrthoDB" id="188924at2"/>
<evidence type="ECO:0000256" key="3">
    <source>
        <dbReference type="ARBA" id="ARBA00022989"/>
    </source>
</evidence>
<dbReference type="RefSeq" id="WP_042621807.1">
    <property type="nucleotide sequence ID" value="NZ_CP007790.1"/>
</dbReference>
<dbReference type="GO" id="GO:0030026">
    <property type="term" value="P:intracellular manganese ion homeostasis"/>
    <property type="evidence" value="ECO:0007669"/>
    <property type="project" value="InterPro"/>
</dbReference>
<feature type="transmembrane region" description="Helical" evidence="5">
    <location>
        <begin position="56"/>
        <end position="80"/>
    </location>
</feature>
<dbReference type="GO" id="GO:0005384">
    <property type="term" value="F:manganese ion transmembrane transporter activity"/>
    <property type="evidence" value="ECO:0007669"/>
    <property type="project" value="InterPro"/>
</dbReference>
<dbReference type="AlphaFoldDB" id="A0A0B6TUT6"/>
<gene>
    <name evidence="6" type="ORF">B840_08635</name>
</gene>
<keyword evidence="4 5" id="KW-0472">Membrane</keyword>
<proteinExistence type="predicted"/>
<evidence type="ECO:0000313" key="6">
    <source>
        <dbReference type="EMBL" id="AJK69325.1"/>
    </source>
</evidence>
<dbReference type="InterPro" id="IPR008217">
    <property type="entry name" value="Ccc1_fam"/>
</dbReference>
<evidence type="ECO:0000256" key="5">
    <source>
        <dbReference type="SAM" id="Phobius"/>
    </source>
</evidence>
<name>A0A0B6TUT6_9CORY</name>
<evidence type="ECO:0000256" key="4">
    <source>
        <dbReference type="ARBA" id="ARBA00023136"/>
    </source>
</evidence>
<dbReference type="CDD" id="cd02432">
    <property type="entry name" value="Nodulin-21_like_1"/>
    <property type="match status" value="1"/>
</dbReference>
<reference evidence="6 7" key="1">
    <citation type="submission" date="2014-05" db="EMBL/GenBank/DDBJ databases">
        <title>Complete genome sequence of Corynebacterium marinum DSM 44953.</title>
        <authorList>
            <person name="Schaffert L."/>
            <person name="Albersmeier A."/>
            <person name="Kalinowski J."/>
            <person name="Ruckert C."/>
        </authorList>
    </citation>
    <scope>NUCLEOTIDE SEQUENCE [LARGE SCALE GENOMIC DNA]</scope>
    <source>
        <strain evidence="6 7">DSM 44953</strain>
    </source>
</reference>
<organism evidence="6 7">
    <name type="scientific">Corynebacterium marinum DSM 44953</name>
    <dbReference type="NCBI Taxonomy" id="1224162"/>
    <lineage>
        <taxon>Bacteria</taxon>
        <taxon>Bacillati</taxon>
        <taxon>Actinomycetota</taxon>
        <taxon>Actinomycetes</taxon>
        <taxon>Mycobacteriales</taxon>
        <taxon>Corynebacteriaceae</taxon>
        <taxon>Corynebacterium</taxon>
    </lineage>
</organism>
<evidence type="ECO:0000313" key="7">
    <source>
        <dbReference type="Proteomes" id="UP000031928"/>
    </source>
</evidence>
<protein>
    <submittedName>
        <fullName evidence="6">Fe(2+)/Mn(2+) transporter pcl1</fullName>
    </submittedName>
</protein>
<keyword evidence="3 5" id="KW-1133">Transmembrane helix</keyword>
<keyword evidence="7" id="KW-1185">Reference proteome</keyword>
<dbReference type="GO" id="GO:0012505">
    <property type="term" value="C:endomembrane system"/>
    <property type="evidence" value="ECO:0007669"/>
    <property type="project" value="UniProtKB-SubCell"/>
</dbReference>
<keyword evidence="2 5" id="KW-0812">Transmembrane</keyword>
<feature type="transmembrane region" description="Helical" evidence="5">
    <location>
        <begin position="183"/>
        <end position="206"/>
    </location>
</feature>
<dbReference type="Proteomes" id="UP000031928">
    <property type="component" value="Chromosome"/>
</dbReference>
<dbReference type="KEGG" id="cmq:B840_08635"/>
<accession>A0A0B6TUT6</accession>
<comment type="subcellular location">
    <subcellularLocation>
        <location evidence="1">Endomembrane system</location>
        <topology evidence="1">Multi-pass membrane protein</topology>
    </subcellularLocation>
</comment>
<dbReference type="STRING" id="1224162.B840_08635"/>
<dbReference type="Pfam" id="PF01988">
    <property type="entry name" value="VIT1"/>
    <property type="match status" value="1"/>
</dbReference>
<evidence type="ECO:0000256" key="1">
    <source>
        <dbReference type="ARBA" id="ARBA00004127"/>
    </source>
</evidence>
<dbReference type="HOGENOM" id="CLU_038957_3_0_11"/>
<dbReference type="PANTHER" id="PTHR31851">
    <property type="entry name" value="FE(2+)/MN(2+) TRANSPORTER PCL1"/>
    <property type="match status" value="1"/>
</dbReference>